<dbReference type="OrthoDB" id="273917at2759"/>
<sequence length="161" mass="18875">MKSFRLCNIYSFSTAVSYLCLFLFKFSDFDYITQFLIKMEESPRYTSDSYIPFPSDRNVKKNNSKNYHRERGNENCSQTNQKTSSENFTAVPWKKSAQYSCGVVGLHEEICDFFETMRPTEQETEIRLKVVEHITKIVHSLWPQAKVEIFGSFRTGLYLPS</sequence>
<feature type="non-terminal residue" evidence="4">
    <location>
        <position position="161"/>
    </location>
</feature>
<dbReference type="GO" id="GO:0031499">
    <property type="term" value="C:TRAMP complex"/>
    <property type="evidence" value="ECO:0007669"/>
    <property type="project" value="TreeGrafter"/>
</dbReference>
<dbReference type="STRING" id="407821.A0A087T9J5"/>
<organism evidence="4 5">
    <name type="scientific">Stegodyphus mimosarum</name>
    <name type="common">African social velvet spider</name>
    <dbReference type="NCBI Taxonomy" id="407821"/>
    <lineage>
        <taxon>Eukaryota</taxon>
        <taxon>Metazoa</taxon>
        <taxon>Ecdysozoa</taxon>
        <taxon>Arthropoda</taxon>
        <taxon>Chelicerata</taxon>
        <taxon>Arachnida</taxon>
        <taxon>Araneae</taxon>
        <taxon>Araneomorphae</taxon>
        <taxon>Entelegynae</taxon>
        <taxon>Eresoidea</taxon>
        <taxon>Eresidae</taxon>
        <taxon>Stegodyphus</taxon>
    </lineage>
</organism>
<feature type="domain" description="Poly(A) RNA polymerase mitochondrial-like central palm" evidence="3">
    <location>
        <begin position="106"/>
        <end position="160"/>
    </location>
</feature>
<proteinExistence type="predicted"/>
<reference evidence="4 5" key="1">
    <citation type="submission" date="2013-11" db="EMBL/GenBank/DDBJ databases">
        <title>Genome sequencing of Stegodyphus mimosarum.</title>
        <authorList>
            <person name="Bechsgaard J."/>
        </authorList>
    </citation>
    <scope>NUCLEOTIDE SEQUENCE [LARGE SCALE GENOMIC DNA]</scope>
</reference>
<accession>A0A087T9J5</accession>
<evidence type="ECO:0000313" key="4">
    <source>
        <dbReference type="EMBL" id="KFM61784.1"/>
    </source>
</evidence>
<evidence type="ECO:0000256" key="2">
    <source>
        <dbReference type="SAM" id="Phobius"/>
    </source>
</evidence>
<keyword evidence="2" id="KW-0472">Membrane</keyword>
<evidence type="ECO:0000259" key="3">
    <source>
        <dbReference type="Pfam" id="PF22600"/>
    </source>
</evidence>
<gene>
    <name evidence="4" type="ORF">X975_15462</name>
</gene>
<protein>
    <submittedName>
        <fullName evidence="4">PAP-associated domain-containing protein 5</fullName>
    </submittedName>
</protein>
<dbReference type="Proteomes" id="UP000054359">
    <property type="component" value="Unassembled WGS sequence"/>
</dbReference>
<name>A0A087T9J5_STEMI</name>
<dbReference type="EMBL" id="KK114155">
    <property type="protein sequence ID" value="KFM61784.1"/>
    <property type="molecule type" value="Genomic_DNA"/>
</dbReference>
<feature type="region of interest" description="Disordered" evidence="1">
    <location>
        <begin position="59"/>
        <end position="83"/>
    </location>
</feature>
<dbReference type="PANTHER" id="PTHR23092">
    <property type="entry name" value="POLY(A) RNA POLYMERASE"/>
    <property type="match status" value="1"/>
</dbReference>
<evidence type="ECO:0000313" key="5">
    <source>
        <dbReference type="Proteomes" id="UP000054359"/>
    </source>
</evidence>
<keyword evidence="5" id="KW-1185">Reference proteome</keyword>
<evidence type="ECO:0000256" key="1">
    <source>
        <dbReference type="SAM" id="MobiDB-lite"/>
    </source>
</evidence>
<keyword evidence="2" id="KW-0812">Transmembrane</keyword>
<feature type="compositionally biased region" description="Polar residues" evidence="1">
    <location>
        <begin position="74"/>
        <end position="83"/>
    </location>
</feature>
<dbReference type="GO" id="GO:0043634">
    <property type="term" value="P:polyadenylation-dependent ncRNA catabolic process"/>
    <property type="evidence" value="ECO:0007669"/>
    <property type="project" value="TreeGrafter"/>
</dbReference>
<dbReference type="GO" id="GO:0031123">
    <property type="term" value="P:RNA 3'-end processing"/>
    <property type="evidence" value="ECO:0007669"/>
    <property type="project" value="TreeGrafter"/>
</dbReference>
<dbReference type="PANTHER" id="PTHR23092:SF15">
    <property type="entry name" value="INACTIVE NON-CANONICAL POLY(A) RNA POLYMERASE PROTEIN TRF4-2-RELATED"/>
    <property type="match status" value="1"/>
</dbReference>
<dbReference type="AlphaFoldDB" id="A0A087T9J5"/>
<dbReference type="InterPro" id="IPR043519">
    <property type="entry name" value="NT_sf"/>
</dbReference>
<keyword evidence="2" id="KW-1133">Transmembrane helix</keyword>
<dbReference type="GO" id="GO:0003729">
    <property type="term" value="F:mRNA binding"/>
    <property type="evidence" value="ECO:0007669"/>
    <property type="project" value="TreeGrafter"/>
</dbReference>
<feature type="transmembrane region" description="Helical" evidence="2">
    <location>
        <begin position="7"/>
        <end position="26"/>
    </location>
</feature>
<dbReference type="SUPFAM" id="SSF81301">
    <property type="entry name" value="Nucleotidyltransferase"/>
    <property type="match status" value="1"/>
</dbReference>
<dbReference type="GO" id="GO:0005730">
    <property type="term" value="C:nucleolus"/>
    <property type="evidence" value="ECO:0007669"/>
    <property type="project" value="TreeGrafter"/>
</dbReference>
<dbReference type="Pfam" id="PF22600">
    <property type="entry name" value="MTPAP-like_central"/>
    <property type="match status" value="1"/>
</dbReference>
<dbReference type="InterPro" id="IPR054708">
    <property type="entry name" value="MTPAP-like_central"/>
</dbReference>
<dbReference type="Gene3D" id="3.30.460.10">
    <property type="entry name" value="Beta Polymerase, domain 2"/>
    <property type="match status" value="1"/>
</dbReference>
<dbReference type="GO" id="GO:1990817">
    <property type="term" value="F:poly(A) RNA polymerase activity"/>
    <property type="evidence" value="ECO:0007669"/>
    <property type="project" value="InterPro"/>
</dbReference>
<dbReference type="InterPro" id="IPR045862">
    <property type="entry name" value="Trf4-like"/>
</dbReference>